<dbReference type="Proteomes" id="UP001332931">
    <property type="component" value="Unassembled WGS sequence"/>
</dbReference>
<feature type="domain" description="AB hydrolase-1" evidence="8">
    <location>
        <begin position="35"/>
        <end position="288"/>
    </location>
</feature>
<dbReference type="Pfam" id="PF00561">
    <property type="entry name" value="Abhydrolase_1"/>
    <property type="match status" value="1"/>
</dbReference>
<dbReference type="InterPro" id="IPR000073">
    <property type="entry name" value="AB_hydrolase_1"/>
</dbReference>
<evidence type="ECO:0000259" key="8">
    <source>
        <dbReference type="Pfam" id="PF00561"/>
    </source>
</evidence>
<evidence type="ECO:0000256" key="3">
    <source>
        <dbReference type="ARBA" id="ARBA00012568"/>
    </source>
</evidence>
<evidence type="ECO:0000256" key="5">
    <source>
        <dbReference type="ARBA" id="ARBA00022801"/>
    </source>
</evidence>
<dbReference type="RefSeq" id="WP_330957893.1">
    <property type="nucleotide sequence ID" value="NZ_JAZGJQ010000003.1"/>
</dbReference>
<comment type="similarity">
    <text evidence="2 7">Belongs to the peptidase S33 family.</text>
</comment>
<dbReference type="Gene3D" id="3.40.50.1820">
    <property type="entry name" value="alpha/beta hydrolase"/>
    <property type="match status" value="1"/>
</dbReference>
<evidence type="ECO:0000313" key="9">
    <source>
        <dbReference type="EMBL" id="MEE6147126.1"/>
    </source>
</evidence>
<evidence type="ECO:0000256" key="2">
    <source>
        <dbReference type="ARBA" id="ARBA00010088"/>
    </source>
</evidence>
<sequence>MQTRETYVPFRGYRTYCRVVEPDRPQSTAAGLPKPPLLLLHGGPGSSHNYLELLDPLADRDGRALVMYDQLGCGLSWDPSMADHPELWRAKTWLEELEGVVRALDLDRFHLLGQSWGGMLAIAYLCERRPRAVASVTLSSTTASARLWGAEGHRRLRYLSEAERRCILDAEARGDFSGRDFAAAIEHYMELFCIGPLTEDDPECVRRPHAGGRVPYVVAWGDNELMPTGTLADFDYSARLGEVPCPALVISGEEDLCTPLIAKQLADGIPNARWELFADCRHMCYYDDTPRYLALLEAWLNEKD</sequence>
<evidence type="ECO:0000256" key="1">
    <source>
        <dbReference type="ARBA" id="ARBA00001585"/>
    </source>
</evidence>
<dbReference type="SUPFAM" id="SSF53474">
    <property type="entry name" value="alpha/beta-Hydrolases"/>
    <property type="match status" value="1"/>
</dbReference>
<comment type="caution">
    <text evidence="9">The sequence shown here is derived from an EMBL/GenBank/DDBJ whole genome shotgun (WGS) entry which is preliminary data.</text>
</comment>
<dbReference type="NCBIfam" id="TIGR01250">
    <property type="entry name" value="pro_imino_pep_2"/>
    <property type="match status" value="1"/>
</dbReference>
<reference evidence="9 10" key="1">
    <citation type="submission" date="2024-01" db="EMBL/GenBank/DDBJ databases">
        <title>Description of Olsenella sp. nov., isolated from pig feces.</title>
        <authorList>
            <person name="Chang Y.-H."/>
        </authorList>
    </citation>
    <scope>NUCLEOTIDE SEQUENCE [LARGE SCALE GENOMIC DNA]</scope>
    <source>
        <strain evidence="9 10">YH-ols2223</strain>
    </source>
</reference>
<name>A0ABU7R946_9ACTN</name>
<comment type="catalytic activity">
    <reaction evidence="1">
        <text>Release of N-terminal proline from a peptide.</text>
        <dbReference type="EC" id="3.4.11.5"/>
    </reaction>
</comment>
<evidence type="ECO:0000256" key="6">
    <source>
        <dbReference type="ARBA" id="ARBA00029605"/>
    </source>
</evidence>
<dbReference type="EMBL" id="JAZGJQ010000003">
    <property type="protein sequence ID" value="MEE6147126.1"/>
    <property type="molecule type" value="Genomic_DNA"/>
</dbReference>
<proteinExistence type="inferred from homology"/>
<evidence type="ECO:0000256" key="4">
    <source>
        <dbReference type="ARBA" id="ARBA00021843"/>
    </source>
</evidence>
<protein>
    <recommendedName>
        <fullName evidence="4">Proline iminopeptidase</fullName>
        <ecNumber evidence="3">3.4.11.5</ecNumber>
    </recommendedName>
    <alternativeName>
        <fullName evidence="6">Prolyl aminopeptidase</fullName>
    </alternativeName>
</protein>
<keyword evidence="10" id="KW-1185">Reference proteome</keyword>
<dbReference type="PRINTS" id="PR00793">
    <property type="entry name" value="PROAMNOPTASE"/>
</dbReference>
<dbReference type="GO" id="GO:0016787">
    <property type="term" value="F:hydrolase activity"/>
    <property type="evidence" value="ECO:0007669"/>
    <property type="project" value="UniProtKB-KW"/>
</dbReference>
<evidence type="ECO:0000256" key="7">
    <source>
        <dbReference type="PIRNR" id="PIRNR005539"/>
    </source>
</evidence>
<dbReference type="PANTHER" id="PTHR43798">
    <property type="entry name" value="MONOACYLGLYCEROL LIPASE"/>
    <property type="match status" value="1"/>
</dbReference>
<dbReference type="EC" id="3.4.11.5" evidence="3"/>
<gene>
    <name evidence="9" type="ORF">VXJ25_03815</name>
</gene>
<organism evidence="9 10">
    <name type="scientific">Olsenella absiana</name>
    <dbReference type="NCBI Taxonomy" id="3115222"/>
    <lineage>
        <taxon>Bacteria</taxon>
        <taxon>Bacillati</taxon>
        <taxon>Actinomycetota</taxon>
        <taxon>Coriobacteriia</taxon>
        <taxon>Coriobacteriales</taxon>
        <taxon>Atopobiaceae</taxon>
        <taxon>Olsenella</taxon>
    </lineage>
</organism>
<accession>A0ABU7R946</accession>
<dbReference type="InterPro" id="IPR005945">
    <property type="entry name" value="Pro_imino_pep"/>
</dbReference>
<dbReference type="PIRSF" id="PIRSF005539">
    <property type="entry name" value="Pept_S33_TRI_F1"/>
    <property type="match status" value="1"/>
</dbReference>
<keyword evidence="5 7" id="KW-0378">Hydrolase</keyword>
<dbReference type="InterPro" id="IPR029058">
    <property type="entry name" value="AB_hydrolase_fold"/>
</dbReference>
<evidence type="ECO:0000313" key="10">
    <source>
        <dbReference type="Proteomes" id="UP001332931"/>
    </source>
</evidence>
<dbReference type="InterPro" id="IPR050266">
    <property type="entry name" value="AB_hydrolase_sf"/>
</dbReference>
<dbReference type="PANTHER" id="PTHR43798:SF33">
    <property type="entry name" value="HYDROLASE, PUTATIVE (AFU_ORTHOLOGUE AFUA_2G14860)-RELATED"/>
    <property type="match status" value="1"/>
</dbReference>
<dbReference type="InterPro" id="IPR002410">
    <property type="entry name" value="Peptidase_S33"/>
</dbReference>